<evidence type="ECO:0000313" key="8">
    <source>
        <dbReference type="Proteomes" id="UP000807469"/>
    </source>
</evidence>
<keyword evidence="3" id="KW-0862">Zinc</keyword>
<dbReference type="Pfam" id="PF13639">
    <property type="entry name" value="zf-RING_2"/>
    <property type="match status" value="1"/>
</dbReference>
<feature type="region of interest" description="Disordered" evidence="5">
    <location>
        <begin position="300"/>
        <end position="482"/>
    </location>
</feature>
<dbReference type="GO" id="GO:0008270">
    <property type="term" value="F:zinc ion binding"/>
    <property type="evidence" value="ECO:0007669"/>
    <property type="project" value="UniProtKB-KW"/>
</dbReference>
<proteinExistence type="predicted"/>
<evidence type="ECO:0000259" key="6">
    <source>
        <dbReference type="PROSITE" id="PS50089"/>
    </source>
</evidence>
<name>A0A9P5ZFP6_9AGAR</name>
<keyword evidence="2 4" id="KW-0863">Zinc-finger</keyword>
<feature type="compositionally biased region" description="Low complexity" evidence="5">
    <location>
        <begin position="374"/>
        <end position="426"/>
    </location>
</feature>
<dbReference type="SMART" id="SM00184">
    <property type="entry name" value="RING"/>
    <property type="match status" value="1"/>
</dbReference>
<dbReference type="OrthoDB" id="8062037at2759"/>
<dbReference type="InterPro" id="IPR013083">
    <property type="entry name" value="Znf_RING/FYVE/PHD"/>
</dbReference>
<gene>
    <name evidence="7" type="ORF">BDN70DRAFT_941472</name>
</gene>
<protein>
    <recommendedName>
        <fullName evidence="6">RING-type domain-containing protein</fullName>
    </recommendedName>
</protein>
<accession>A0A9P5ZFP6</accession>
<dbReference type="Proteomes" id="UP000807469">
    <property type="component" value="Unassembled WGS sequence"/>
</dbReference>
<dbReference type="PROSITE" id="PS50089">
    <property type="entry name" value="ZF_RING_2"/>
    <property type="match status" value="1"/>
</dbReference>
<evidence type="ECO:0000313" key="7">
    <source>
        <dbReference type="EMBL" id="KAF9486587.1"/>
    </source>
</evidence>
<evidence type="ECO:0000256" key="2">
    <source>
        <dbReference type="ARBA" id="ARBA00022771"/>
    </source>
</evidence>
<comment type="caution">
    <text evidence="7">The sequence shown here is derived from an EMBL/GenBank/DDBJ whole genome shotgun (WGS) entry which is preliminary data.</text>
</comment>
<dbReference type="Gene3D" id="3.30.40.10">
    <property type="entry name" value="Zinc/RING finger domain, C3HC4 (zinc finger)"/>
    <property type="match status" value="1"/>
</dbReference>
<keyword evidence="1" id="KW-0479">Metal-binding</keyword>
<keyword evidence="8" id="KW-1185">Reference proteome</keyword>
<organism evidence="7 8">
    <name type="scientific">Pholiota conissans</name>
    <dbReference type="NCBI Taxonomy" id="109636"/>
    <lineage>
        <taxon>Eukaryota</taxon>
        <taxon>Fungi</taxon>
        <taxon>Dikarya</taxon>
        <taxon>Basidiomycota</taxon>
        <taxon>Agaricomycotina</taxon>
        <taxon>Agaricomycetes</taxon>
        <taxon>Agaricomycetidae</taxon>
        <taxon>Agaricales</taxon>
        <taxon>Agaricineae</taxon>
        <taxon>Strophariaceae</taxon>
        <taxon>Pholiota</taxon>
    </lineage>
</organism>
<sequence>MSSREPLWFCHECHAEMRPLMVPDPVCASCHGSFVEKMENAADDPRQFAAGDDIGDLGGAPGVDALLLTLQSLMDRGMEGRNSPNQRPPTGPSVTFEVRSPNGSRTVRFGGANTLGGRNHDGSGPASPDGVPNMSTFIRMPPLNPFGIPLGGPSGGAGVDRQNISGALMAQYLMALLGHNDTATLGMPENGRMGDYVFNQEALDQIISQIMENSNAHRPVPATEEVIAKLPREVLMEGSERLEQDCAVCKEQFKLDTEDPDEQIVVTLPCKHPFHQPCILPWLSSSGTCPVCRFQLVPQPEQHAPPGRPGADNGGSRSPPSPNAGPPSSLREQAMSTGAGAGRNGAPAPGNGNRGPEPGGLFHSLFSGLSGFAHGSHNNHAASNSNNTPSTSHNGGSGSSSSPNHDPSHPRSWSPSWGGTSGGSRPRSPRPTSPQPIPQQRSPPPRRSSSDPASPNSHSTSPRGRRSGNSNNLPGGWADELD</sequence>
<evidence type="ECO:0000256" key="1">
    <source>
        <dbReference type="ARBA" id="ARBA00022723"/>
    </source>
</evidence>
<dbReference type="EMBL" id="MU155130">
    <property type="protein sequence ID" value="KAF9486587.1"/>
    <property type="molecule type" value="Genomic_DNA"/>
</dbReference>
<evidence type="ECO:0000256" key="3">
    <source>
        <dbReference type="ARBA" id="ARBA00022833"/>
    </source>
</evidence>
<dbReference type="InterPro" id="IPR001841">
    <property type="entry name" value="Znf_RING"/>
</dbReference>
<feature type="compositionally biased region" description="Low complexity" evidence="5">
    <location>
        <begin position="344"/>
        <end position="360"/>
    </location>
</feature>
<dbReference type="PANTHER" id="PTHR15710:SF74">
    <property type="entry name" value="RING-TYPE E3 UBIQUITIN TRANSFERASE-RELATED"/>
    <property type="match status" value="1"/>
</dbReference>
<reference evidence="7" key="1">
    <citation type="submission" date="2020-11" db="EMBL/GenBank/DDBJ databases">
        <authorList>
            <consortium name="DOE Joint Genome Institute"/>
            <person name="Ahrendt S."/>
            <person name="Riley R."/>
            <person name="Andreopoulos W."/>
            <person name="Labutti K."/>
            <person name="Pangilinan J."/>
            <person name="Ruiz-Duenas F.J."/>
            <person name="Barrasa J.M."/>
            <person name="Sanchez-Garcia M."/>
            <person name="Camarero S."/>
            <person name="Miyauchi S."/>
            <person name="Serrano A."/>
            <person name="Linde D."/>
            <person name="Babiker R."/>
            <person name="Drula E."/>
            <person name="Ayuso-Fernandez I."/>
            <person name="Pacheco R."/>
            <person name="Padilla G."/>
            <person name="Ferreira P."/>
            <person name="Barriuso J."/>
            <person name="Kellner H."/>
            <person name="Castanera R."/>
            <person name="Alfaro M."/>
            <person name="Ramirez L."/>
            <person name="Pisabarro A.G."/>
            <person name="Kuo A."/>
            <person name="Tritt A."/>
            <person name="Lipzen A."/>
            <person name="He G."/>
            <person name="Yan M."/>
            <person name="Ng V."/>
            <person name="Cullen D."/>
            <person name="Martin F."/>
            <person name="Rosso M.-N."/>
            <person name="Henrissat B."/>
            <person name="Hibbett D."/>
            <person name="Martinez A.T."/>
            <person name="Grigoriev I.V."/>
        </authorList>
    </citation>
    <scope>NUCLEOTIDE SEQUENCE</scope>
    <source>
        <strain evidence="7">CIRM-BRFM 674</strain>
    </source>
</reference>
<feature type="domain" description="RING-type" evidence="6">
    <location>
        <begin position="246"/>
        <end position="293"/>
    </location>
</feature>
<feature type="region of interest" description="Disordered" evidence="5">
    <location>
        <begin position="77"/>
        <end position="131"/>
    </location>
</feature>
<dbReference type="AlphaFoldDB" id="A0A9P5ZFP6"/>
<dbReference type="PANTHER" id="PTHR15710">
    <property type="entry name" value="E3 UBIQUITIN-PROTEIN LIGASE PRAJA"/>
    <property type="match status" value="1"/>
</dbReference>
<feature type="compositionally biased region" description="Low complexity" evidence="5">
    <location>
        <begin position="450"/>
        <end position="461"/>
    </location>
</feature>
<evidence type="ECO:0000256" key="5">
    <source>
        <dbReference type="SAM" id="MobiDB-lite"/>
    </source>
</evidence>
<feature type="compositionally biased region" description="Pro residues" evidence="5">
    <location>
        <begin position="429"/>
        <end position="446"/>
    </location>
</feature>
<dbReference type="SUPFAM" id="SSF57850">
    <property type="entry name" value="RING/U-box"/>
    <property type="match status" value="1"/>
</dbReference>
<evidence type="ECO:0000256" key="4">
    <source>
        <dbReference type="PROSITE-ProRule" id="PRU00175"/>
    </source>
</evidence>